<dbReference type="AlphaFoldDB" id="A0A0K0D5I0"/>
<protein>
    <submittedName>
        <fullName evidence="2">Uncharacterized protein</fullName>
    </submittedName>
</protein>
<sequence>MVVSYNVEILHEEQMFQPPFPPLRFVQQNRFFLIFLKEIHLILVERLRSMTIDSSISYSESRIGGFDVHSNNGGFMGEEINLYHDEVAYTRPIQALDNASFSFSAITTLLYNIRLLPYINCFCKEVNVCCITASRFLRKKTTHLYLLFPARY</sequence>
<proteinExistence type="predicted"/>
<evidence type="ECO:0000313" key="2">
    <source>
        <dbReference type="WBParaSite" id="ACAC_0000532501-mRNA-1"/>
    </source>
</evidence>
<evidence type="ECO:0000313" key="1">
    <source>
        <dbReference type="Proteomes" id="UP000035642"/>
    </source>
</evidence>
<name>A0A0K0D5I0_ANGCA</name>
<keyword evidence="1" id="KW-1185">Reference proteome</keyword>
<accession>A0A0K0D5I0</accession>
<dbReference type="WBParaSite" id="ACAC_0000532501-mRNA-1">
    <property type="protein sequence ID" value="ACAC_0000532501-mRNA-1"/>
    <property type="gene ID" value="ACAC_0000532501"/>
</dbReference>
<organism evidence="1 2">
    <name type="scientific">Angiostrongylus cantonensis</name>
    <name type="common">Rat lungworm</name>
    <dbReference type="NCBI Taxonomy" id="6313"/>
    <lineage>
        <taxon>Eukaryota</taxon>
        <taxon>Metazoa</taxon>
        <taxon>Ecdysozoa</taxon>
        <taxon>Nematoda</taxon>
        <taxon>Chromadorea</taxon>
        <taxon>Rhabditida</taxon>
        <taxon>Rhabditina</taxon>
        <taxon>Rhabditomorpha</taxon>
        <taxon>Strongyloidea</taxon>
        <taxon>Metastrongylidae</taxon>
        <taxon>Angiostrongylus</taxon>
    </lineage>
</organism>
<dbReference type="Proteomes" id="UP000035642">
    <property type="component" value="Unassembled WGS sequence"/>
</dbReference>
<reference evidence="1" key="1">
    <citation type="submission" date="2012-09" db="EMBL/GenBank/DDBJ databases">
        <authorList>
            <person name="Martin A.A."/>
        </authorList>
    </citation>
    <scope>NUCLEOTIDE SEQUENCE</scope>
</reference>
<reference evidence="2" key="2">
    <citation type="submission" date="2017-02" db="UniProtKB">
        <authorList>
            <consortium name="WormBaseParasite"/>
        </authorList>
    </citation>
    <scope>IDENTIFICATION</scope>
</reference>
<dbReference type="STRING" id="6313.A0A0K0D5I0"/>